<feature type="compositionally biased region" description="Basic and acidic residues" evidence="1">
    <location>
        <begin position="409"/>
        <end position="421"/>
    </location>
</feature>
<accession>A0A9Q3C787</accession>
<keyword evidence="2" id="KW-1133">Transmembrane helix</keyword>
<evidence type="ECO:0000313" key="4">
    <source>
        <dbReference type="Proteomes" id="UP000765509"/>
    </source>
</evidence>
<feature type="compositionally biased region" description="Basic residues" evidence="1">
    <location>
        <begin position="437"/>
        <end position="449"/>
    </location>
</feature>
<keyword evidence="2" id="KW-0812">Transmembrane</keyword>
<keyword evidence="2" id="KW-0472">Membrane</keyword>
<protein>
    <recommendedName>
        <fullName evidence="5">Retrotransposon gag domain-containing protein</fullName>
    </recommendedName>
</protein>
<proteinExistence type="predicted"/>
<feature type="transmembrane region" description="Helical" evidence="2">
    <location>
        <begin position="85"/>
        <end position="108"/>
    </location>
</feature>
<evidence type="ECO:0000256" key="2">
    <source>
        <dbReference type="SAM" id="Phobius"/>
    </source>
</evidence>
<keyword evidence="4" id="KW-1185">Reference proteome</keyword>
<feature type="compositionally biased region" description="Acidic residues" evidence="1">
    <location>
        <begin position="187"/>
        <end position="202"/>
    </location>
</feature>
<name>A0A9Q3C787_9BASI</name>
<evidence type="ECO:0008006" key="5">
    <source>
        <dbReference type="Google" id="ProtNLM"/>
    </source>
</evidence>
<feature type="compositionally biased region" description="Polar residues" evidence="1">
    <location>
        <begin position="222"/>
        <end position="233"/>
    </location>
</feature>
<dbReference type="OrthoDB" id="2447685at2759"/>
<gene>
    <name evidence="3" type="ORF">O181_017150</name>
</gene>
<dbReference type="Proteomes" id="UP000765509">
    <property type="component" value="Unassembled WGS sequence"/>
</dbReference>
<dbReference type="EMBL" id="AVOT02004811">
    <property type="protein sequence ID" value="MBW0477435.1"/>
    <property type="molecule type" value="Genomic_DNA"/>
</dbReference>
<evidence type="ECO:0000256" key="1">
    <source>
        <dbReference type="SAM" id="MobiDB-lite"/>
    </source>
</evidence>
<feature type="region of interest" description="Disordered" evidence="1">
    <location>
        <begin position="409"/>
        <end position="460"/>
    </location>
</feature>
<comment type="caution">
    <text evidence="3">The sequence shown here is derived from an EMBL/GenBank/DDBJ whole genome shotgun (WGS) entry which is preliminary data.</text>
</comment>
<feature type="compositionally biased region" description="Low complexity" evidence="1">
    <location>
        <begin position="423"/>
        <end position="436"/>
    </location>
</feature>
<feature type="region of interest" description="Disordered" evidence="1">
    <location>
        <begin position="122"/>
        <end position="233"/>
    </location>
</feature>
<reference evidence="3" key="1">
    <citation type="submission" date="2021-03" db="EMBL/GenBank/DDBJ databases">
        <title>Draft genome sequence of rust myrtle Austropuccinia psidii MF-1, a brazilian biotype.</title>
        <authorList>
            <person name="Quecine M.C."/>
            <person name="Pachon D.M.R."/>
            <person name="Bonatelli M.L."/>
            <person name="Correr F.H."/>
            <person name="Franceschini L.M."/>
            <person name="Leite T.F."/>
            <person name="Margarido G.R.A."/>
            <person name="Almeida C.A."/>
            <person name="Ferrarezi J.A."/>
            <person name="Labate C.A."/>
        </authorList>
    </citation>
    <scope>NUCLEOTIDE SEQUENCE</scope>
    <source>
        <strain evidence="3">MF-1</strain>
    </source>
</reference>
<dbReference type="AlphaFoldDB" id="A0A9Q3C787"/>
<organism evidence="3 4">
    <name type="scientific">Austropuccinia psidii MF-1</name>
    <dbReference type="NCBI Taxonomy" id="1389203"/>
    <lineage>
        <taxon>Eukaryota</taxon>
        <taxon>Fungi</taxon>
        <taxon>Dikarya</taxon>
        <taxon>Basidiomycota</taxon>
        <taxon>Pucciniomycotina</taxon>
        <taxon>Pucciniomycetes</taxon>
        <taxon>Pucciniales</taxon>
        <taxon>Sphaerophragmiaceae</taxon>
        <taxon>Austropuccinia</taxon>
    </lineage>
</organism>
<sequence>MRPKEAKGDYQWAQLSPFFGLIPWRPQKIMSLPQIAGDPKWHRGIFPSRLQPWPLVVTSIKGFPSISGKPLTSTQLDSLCSNQGWYIYGIIYHYVPFFLINLMFFILLEPSKQTRYQAVLTPTPRAPVDGTPAVPQLRAQLDRGTILEGEAPSRKEGRGPRRSNSFSGVAGRFPGPPRTTFKGLGEGGEEEEENSVEEEESDGTAGVPAPVGASQGTGGPTLAQSYQPASHQSEPSLLSIMKQMTQIMANLQEASVSESSRSLSFKTPSMNPPESFDGTRPFKVRIFIQSCQLIFNNNHENFSQERKKKLFETQRFTLFGDPNNFRKAEAALDSLEMKEGGHVSLYITDFRSLASRIGDWGERARIHHFRKGLPSRIMDQLASHPSRIDSLQDLMDITLELDTRYYERQNEKSHHQEKNPEASKSNSSHHQSSSSSSHKKKKNFKKRDKPHSSLLNKDFKLMNSEKERRIKEGLCTYCGGKHCLESYFQRPQNKLTQPAGKFTNQGKA</sequence>
<evidence type="ECO:0000313" key="3">
    <source>
        <dbReference type="EMBL" id="MBW0477435.1"/>
    </source>
</evidence>
<feature type="region of interest" description="Disordered" evidence="1">
    <location>
        <begin position="489"/>
        <end position="508"/>
    </location>
</feature>